<reference evidence="6 7" key="1">
    <citation type="submission" date="2016-08" db="EMBL/GenBank/DDBJ databases">
        <title>Genome sequencing of Paenibacillus sp. TI45-13ar, isolated from Korean traditional nuruk.</title>
        <authorList>
            <person name="Kim S.-J."/>
        </authorList>
    </citation>
    <scope>NUCLEOTIDE SEQUENCE [LARGE SCALE GENOMIC DNA]</scope>
    <source>
        <strain evidence="6 7">TI45-13ar</strain>
    </source>
</reference>
<dbReference type="EMBL" id="MDER01000033">
    <property type="protein sequence ID" value="ODP28898.1"/>
    <property type="molecule type" value="Genomic_DNA"/>
</dbReference>
<evidence type="ECO:0000259" key="5">
    <source>
        <dbReference type="Pfam" id="PF00294"/>
    </source>
</evidence>
<evidence type="ECO:0000256" key="1">
    <source>
        <dbReference type="ARBA" id="ARBA00010688"/>
    </source>
</evidence>
<dbReference type="PRINTS" id="PR00990">
    <property type="entry name" value="RIBOKINASE"/>
</dbReference>
<dbReference type="SUPFAM" id="SSF53613">
    <property type="entry name" value="Ribokinase-like"/>
    <property type="match status" value="1"/>
</dbReference>
<dbReference type="GO" id="GO:0008673">
    <property type="term" value="F:2-dehydro-3-deoxygluconokinase activity"/>
    <property type="evidence" value="ECO:0007669"/>
    <property type="project" value="UniProtKB-EC"/>
</dbReference>
<dbReference type="InterPro" id="IPR029056">
    <property type="entry name" value="Ribokinase-like"/>
</dbReference>
<comment type="similarity">
    <text evidence="1 4">Belongs to the carbohydrate kinase PfkB family.</text>
</comment>
<dbReference type="CDD" id="cd01166">
    <property type="entry name" value="KdgK"/>
    <property type="match status" value="1"/>
</dbReference>
<evidence type="ECO:0000313" key="6">
    <source>
        <dbReference type="EMBL" id="ODP28898.1"/>
    </source>
</evidence>
<dbReference type="InterPro" id="IPR011611">
    <property type="entry name" value="PfkB_dom"/>
</dbReference>
<comment type="caution">
    <text evidence="6">The sequence shown here is derived from an EMBL/GenBank/DDBJ whole genome shotgun (WGS) entry which is preliminary data.</text>
</comment>
<evidence type="ECO:0000256" key="3">
    <source>
        <dbReference type="ARBA" id="ARBA00022777"/>
    </source>
</evidence>
<dbReference type="PANTHER" id="PTHR10584:SF166">
    <property type="entry name" value="RIBOKINASE"/>
    <property type="match status" value="1"/>
</dbReference>
<dbReference type="Proteomes" id="UP000094578">
    <property type="component" value="Unassembled WGS sequence"/>
</dbReference>
<name>A0A1E3L563_9BACL</name>
<organism evidence="6 7">
    <name type="scientific">Paenibacillus nuruki</name>
    <dbReference type="NCBI Taxonomy" id="1886670"/>
    <lineage>
        <taxon>Bacteria</taxon>
        <taxon>Bacillati</taxon>
        <taxon>Bacillota</taxon>
        <taxon>Bacilli</taxon>
        <taxon>Bacillales</taxon>
        <taxon>Paenibacillaceae</taxon>
        <taxon>Paenibacillus</taxon>
    </lineage>
</organism>
<dbReference type="EC" id="2.7.1.45" evidence="6"/>
<dbReference type="AlphaFoldDB" id="A0A1E3L563"/>
<keyword evidence="3 4" id="KW-0418">Kinase</keyword>
<dbReference type="Pfam" id="PF00294">
    <property type="entry name" value="PfkB"/>
    <property type="match status" value="1"/>
</dbReference>
<keyword evidence="2 4" id="KW-0808">Transferase</keyword>
<dbReference type="RefSeq" id="WP_069327115.1">
    <property type="nucleotide sequence ID" value="NZ_MDER01000033.1"/>
</dbReference>
<dbReference type="Gene3D" id="3.40.1190.20">
    <property type="match status" value="1"/>
</dbReference>
<protein>
    <submittedName>
        <fullName evidence="6">2-dehydro-3-deoxygluconokinase</fullName>
        <ecNumber evidence="6">2.7.1.45</ecNumber>
    </submittedName>
</protein>
<gene>
    <name evidence="6" type="primary">kdgK</name>
    <name evidence="6" type="ORF">PTI45_01677</name>
</gene>
<dbReference type="STRING" id="1886670.PTI45_01677"/>
<proteinExistence type="inferred from homology"/>
<dbReference type="InterPro" id="IPR002173">
    <property type="entry name" value="Carboh/pur_kinase_PfkB_CS"/>
</dbReference>
<dbReference type="InterPro" id="IPR002139">
    <property type="entry name" value="Ribo/fructo_kinase"/>
</dbReference>
<evidence type="ECO:0000256" key="4">
    <source>
        <dbReference type="RuleBase" id="RU003704"/>
    </source>
</evidence>
<dbReference type="PATRIC" id="fig|1886670.3.peg.1708"/>
<feature type="domain" description="Carbohydrate kinase PfkB" evidence="5">
    <location>
        <begin position="12"/>
        <end position="307"/>
    </location>
</feature>
<dbReference type="PANTHER" id="PTHR10584">
    <property type="entry name" value="SUGAR KINASE"/>
    <property type="match status" value="1"/>
</dbReference>
<sequence>MMKTKASHTPVASVVVVGELNVDMILTGEDIVPEWNREKIANQFEIVLGSSSAITACALVSLGVEVTFVSVVGADYFGEFCIQELQRMGVNTDHIHIRSDIKTGVTLSFSTSSDRGLVTYPGSIPCVTPDMVTESLLREADHLHFGSYYLQDQMREHWSTLFAQAQQLGVSTSFDTGWDIRNLWDRSGIEQLLTTTNLFIPSEEEILHIYNTSHMEEVITKLPDLVGDVIVKLGSQGSLLVDATKQPLTIRSYPVTPIDTTGAGDCFNAGIIYGYLQGYRRATLLEFANACGALSTQGVGGTGALPTLQQIDHIQMSHS</sequence>
<evidence type="ECO:0000313" key="7">
    <source>
        <dbReference type="Proteomes" id="UP000094578"/>
    </source>
</evidence>
<dbReference type="PROSITE" id="PS00584">
    <property type="entry name" value="PFKB_KINASES_2"/>
    <property type="match status" value="1"/>
</dbReference>
<evidence type="ECO:0000256" key="2">
    <source>
        <dbReference type="ARBA" id="ARBA00022679"/>
    </source>
</evidence>
<accession>A0A1E3L563</accession>
<keyword evidence="7" id="KW-1185">Reference proteome</keyword>